<evidence type="ECO:0000256" key="1">
    <source>
        <dbReference type="SAM" id="MobiDB-lite"/>
    </source>
</evidence>
<proteinExistence type="predicted"/>
<reference evidence="3" key="1">
    <citation type="submission" date="2020-11" db="EMBL/GenBank/DDBJ databases">
        <authorList>
            <consortium name="DOE Joint Genome Institute"/>
            <person name="Ahrendt S."/>
            <person name="Riley R."/>
            <person name="Andreopoulos W."/>
            <person name="Labutti K."/>
            <person name="Pangilinan J."/>
            <person name="Ruiz-Duenas F.J."/>
            <person name="Barrasa J.M."/>
            <person name="Sanchez-Garcia M."/>
            <person name="Camarero S."/>
            <person name="Miyauchi S."/>
            <person name="Serrano A."/>
            <person name="Linde D."/>
            <person name="Babiker R."/>
            <person name="Drula E."/>
            <person name="Ayuso-Fernandez I."/>
            <person name="Pacheco R."/>
            <person name="Padilla G."/>
            <person name="Ferreira P."/>
            <person name="Barriuso J."/>
            <person name="Kellner H."/>
            <person name="Castanera R."/>
            <person name="Alfaro M."/>
            <person name="Ramirez L."/>
            <person name="Pisabarro A.G."/>
            <person name="Kuo A."/>
            <person name="Tritt A."/>
            <person name="Lipzen A."/>
            <person name="He G."/>
            <person name="Yan M."/>
            <person name="Ng V."/>
            <person name="Cullen D."/>
            <person name="Martin F."/>
            <person name="Rosso M.-N."/>
            <person name="Henrissat B."/>
            <person name="Hibbett D."/>
            <person name="Martinez A.T."/>
            <person name="Grigoriev I.V."/>
        </authorList>
    </citation>
    <scope>NUCLEOTIDE SEQUENCE</scope>
    <source>
        <strain evidence="3">CIRM-BRFM 674</strain>
    </source>
</reference>
<organism evidence="3 4">
    <name type="scientific">Pholiota conissans</name>
    <dbReference type="NCBI Taxonomy" id="109636"/>
    <lineage>
        <taxon>Eukaryota</taxon>
        <taxon>Fungi</taxon>
        <taxon>Dikarya</taxon>
        <taxon>Basidiomycota</taxon>
        <taxon>Agaricomycotina</taxon>
        <taxon>Agaricomycetes</taxon>
        <taxon>Agaricomycetidae</taxon>
        <taxon>Agaricales</taxon>
        <taxon>Agaricineae</taxon>
        <taxon>Strophariaceae</taxon>
        <taxon>Pholiota</taxon>
    </lineage>
</organism>
<name>A0A9P6CV47_9AGAR</name>
<feature type="compositionally biased region" description="Basic and acidic residues" evidence="1">
    <location>
        <begin position="645"/>
        <end position="654"/>
    </location>
</feature>
<dbReference type="OrthoDB" id="5125733at2759"/>
<gene>
    <name evidence="3" type="ORF">BDN70DRAFT_893446</name>
</gene>
<evidence type="ECO:0000313" key="3">
    <source>
        <dbReference type="EMBL" id="KAF9481326.1"/>
    </source>
</evidence>
<feature type="region of interest" description="Disordered" evidence="1">
    <location>
        <begin position="610"/>
        <end position="715"/>
    </location>
</feature>
<sequence length="797" mass="90507">MSADARAKAERLAKSARAHASAIKDRASGSLSKAIHSRLDPHLPRIGASLHDDPLTLVCAACREGPFTFKGFRQAVAEYHDNDDTGYSYTTTWSKISESIDKEGCSWCRVLRRTRDGLPWEKFPYGKENVEVRIQIETSSVSRNLSIYLDGVKAVTYTIYAEKGNPAVKEIGVEVTMFPKEPYVDYQKALNHIKKCAHHKHCPAPKETHLPTRVIDCSDPSKPRLVETNRQVIGHYCTLSYAWGGEQHQKTTMANIYTYIHEGINIPLPQTITDAIFATHKLGLRYLWVDALCIIQDSDEDKVKELSVMAHIYRDSYLTISVLSAFRADQGFLPDEYPPDILPYYVAKLPNSPGRMILEYNIPRQMPGKGKYETVEYHTPLDTRGWCFQESALSPRRLIFQPPNVSYKCRSFAEIDISRPSPLDRHPEKPTEYPADDHILFTTTKGKHGGAPHGERLEEIQRLWRDNLMDYSERKITVASDKFVAFASMVEVFQEVLNDEYIAGLWKQNLLYNLLWKIWPPMGSDETHLPRPQPYRAPTWSWASVDGKLDLHGGVDPPQSAASYEAEVVSWKVTPKNAELPFGEVVDAKLVVRAKIHPLMRDGSKCTFIEHKGKTDGPRYNSFSTSSSWSPPPGNCLDPIGFSRNRKEKEKEKGGDDEDGDEDEEDEDEEEEENDESFEDDDGDEDCEDVDDEDDGDGDDANEDGDNDSDKDEDEMLGVNFDCLEGTEADRPLDFHVLILRAGKNYRLQGDWMQGLLLVRVDGDEEQYRRVAMLDLVVNLQWPDWFDDAPLKMVTLV</sequence>
<dbReference type="Proteomes" id="UP000807469">
    <property type="component" value="Unassembled WGS sequence"/>
</dbReference>
<protein>
    <submittedName>
        <fullName evidence="3">HET-domain-containing protein</fullName>
    </submittedName>
</protein>
<dbReference type="Pfam" id="PF06985">
    <property type="entry name" value="HET"/>
    <property type="match status" value="1"/>
</dbReference>
<dbReference type="InterPro" id="IPR010730">
    <property type="entry name" value="HET"/>
</dbReference>
<evidence type="ECO:0000313" key="4">
    <source>
        <dbReference type="Proteomes" id="UP000807469"/>
    </source>
</evidence>
<feature type="compositionally biased region" description="Acidic residues" evidence="1">
    <location>
        <begin position="655"/>
        <end position="715"/>
    </location>
</feature>
<comment type="caution">
    <text evidence="3">The sequence shown here is derived from an EMBL/GenBank/DDBJ whole genome shotgun (WGS) entry which is preliminary data.</text>
</comment>
<dbReference type="PANTHER" id="PTHR33112:SF16">
    <property type="entry name" value="HETEROKARYON INCOMPATIBILITY DOMAIN-CONTAINING PROTEIN"/>
    <property type="match status" value="1"/>
</dbReference>
<accession>A0A9P6CV47</accession>
<dbReference type="EMBL" id="MU155180">
    <property type="protein sequence ID" value="KAF9481326.1"/>
    <property type="molecule type" value="Genomic_DNA"/>
</dbReference>
<dbReference type="PANTHER" id="PTHR33112">
    <property type="entry name" value="DOMAIN PROTEIN, PUTATIVE-RELATED"/>
    <property type="match status" value="1"/>
</dbReference>
<keyword evidence="4" id="KW-1185">Reference proteome</keyword>
<dbReference type="AlphaFoldDB" id="A0A9P6CV47"/>
<evidence type="ECO:0000259" key="2">
    <source>
        <dbReference type="Pfam" id="PF06985"/>
    </source>
</evidence>
<feature type="domain" description="Heterokaryon incompatibility" evidence="2">
    <location>
        <begin position="236"/>
        <end position="390"/>
    </location>
</feature>